<keyword evidence="7" id="KW-1185">Reference proteome</keyword>
<evidence type="ECO:0000256" key="4">
    <source>
        <dbReference type="SAM" id="MobiDB-lite"/>
    </source>
</evidence>
<reference evidence="6 7" key="1">
    <citation type="submission" date="2016-04" db="EMBL/GenBank/DDBJ databases">
        <title>Comparative Genomics and Epigenetics of Sporosarcina ureae.</title>
        <authorList>
            <person name="Oliver A.S."/>
            <person name="Cooper K.K."/>
        </authorList>
    </citation>
    <scope>NUCLEOTIDE SEQUENCE [LARGE SCALE GENOMIC DNA]</scope>
    <source>
        <strain evidence="6 7">S204</strain>
    </source>
</reference>
<evidence type="ECO:0000256" key="2">
    <source>
        <dbReference type="ARBA" id="ARBA00010876"/>
    </source>
</evidence>
<dbReference type="RefSeq" id="WP_029054138.1">
    <property type="nucleotide sequence ID" value="NZ_CP015108.1"/>
</dbReference>
<feature type="domain" description="Pseudouridine synthase RsuA/RluA-like" evidence="5">
    <location>
        <begin position="86"/>
        <end position="236"/>
    </location>
</feature>
<evidence type="ECO:0000313" key="6">
    <source>
        <dbReference type="EMBL" id="ARF13692.1"/>
    </source>
</evidence>
<dbReference type="CDD" id="cd02869">
    <property type="entry name" value="PseudoU_synth_RluA_like"/>
    <property type="match status" value="1"/>
</dbReference>
<comment type="function">
    <text evidence="3">Responsible for synthesis of pseudouridine from uracil.</text>
</comment>
<comment type="catalytic activity">
    <reaction evidence="1 3">
        <text>a uridine in RNA = a pseudouridine in RNA</text>
        <dbReference type="Rhea" id="RHEA:48348"/>
        <dbReference type="Rhea" id="RHEA-COMP:12068"/>
        <dbReference type="Rhea" id="RHEA-COMP:12069"/>
        <dbReference type="ChEBI" id="CHEBI:65314"/>
        <dbReference type="ChEBI" id="CHEBI:65315"/>
    </reaction>
</comment>
<dbReference type="InterPro" id="IPR020103">
    <property type="entry name" value="PsdUridine_synth_cat_dom_sf"/>
</dbReference>
<dbReference type="Gene3D" id="3.30.2350.10">
    <property type="entry name" value="Pseudouridine synthase"/>
    <property type="match status" value="1"/>
</dbReference>
<evidence type="ECO:0000313" key="7">
    <source>
        <dbReference type="Proteomes" id="UP000192486"/>
    </source>
</evidence>
<dbReference type="PANTHER" id="PTHR21600">
    <property type="entry name" value="MITOCHONDRIAL RNA PSEUDOURIDINE SYNTHASE"/>
    <property type="match status" value="1"/>
</dbReference>
<sequence length="280" mass="31635">MTSFHYTTQQPGETIEKLLREQWQGGKKSVHQMRMDKSVTDSEGQPVEWKEPLPEGTELIFGFSEAQSDYKPEPSDSLRVLWEDEHILAVHKPAGVSVHPEHVPGTGTLMNEVMGYIDAKGGSYAEHIHRLDQHTAGVLLIAKHPLAKTMFDRMLEQNQIERYYTAELEGQLRKPRGTINMPIGKDRYHATKRRVSPSGQSAVTHFKVIERKPDTTLVEAQLETGRTHQIRVHFSHMGHPVVGDQLYGSETMARGPYKLVATKVAFTHPITSELIVVETE</sequence>
<dbReference type="InterPro" id="IPR050188">
    <property type="entry name" value="RluA_PseudoU_synthase"/>
</dbReference>
<keyword evidence="3" id="KW-0413">Isomerase</keyword>
<dbReference type="NCBIfam" id="TIGR00005">
    <property type="entry name" value="rluA_subfam"/>
    <property type="match status" value="1"/>
</dbReference>
<dbReference type="EMBL" id="CP015108">
    <property type="protein sequence ID" value="ARF13692.1"/>
    <property type="molecule type" value="Genomic_DNA"/>
</dbReference>
<dbReference type="InterPro" id="IPR006145">
    <property type="entry name" value="PsdUridine_synth_RsuA/RluA"/>
</dbReference>
<accession>A0ABN4YPC9</accession>
<dbReference type="EC" id="5.4.99.-" evidence="3"/>
<feature type="region of interest" description="Disordered" evidence="4">
    <location>
        <begin position="26"/>
        <end position="49"/>
    </location>
</feature>
<name>A0ABN4YPC9_SPOUR</name>
<dbReference type="PANTHER" id="PTHR21600:SF87">
    <property type="entry name" value="RNA PSEUDOURIDYLATE SYNTHASE DOMAIN-CONTAINING PROTEIN 1"/>
    <property type="match status" value="1"/>
</dbReference>
<evidence type="ECO:0000259" key="5">
    <source>
        <dbReference type="Pfam" id="PF00849"/>
    </source>
</evidence>
<dbReference type="InterPro" id="IPR006224">
    <property type="entry name" value="PsdUridine_synth_RluA-like_CS"/>
</dbReference>
<gene>
    <name evidence="6" type="ORF">SporoS204_05670</name>
</gene>
<dbReference type="Proteomes" id="UP000192486">
    <property type="component" value="Chromosome"/>
</dbReference>
<dbReference type="SUPFAM" id="SSF55120">
    <property type="entry name" value="Pseudouridine synthase"/>
    <property type="match status" value="1"/>
</dbReference>
<dbReference type="Pfam" id="PF00849">
    <property type="entry name" value="PseudoU_synth_2"/>
    <property type="match status" value="1"/>
</dbReference>
<evidence type="ECO:0000256" key="3">
    <source>
        <dbReference type="RuleBase" id="RU362028"/>
    </source>
</evidence>
<organism evidence="6 7">
    <name type="scientific">Sporosarcina ureae</name>
    <dbReference type="NCBI Taxonomy" id="1571"/>
    <lineage>
        <taxon>Bacteria</taxon>
        <taxon>Bacillati</taxon>
        <taxon>Bacillota</taxon>
        <taxon>Bacilli</taxon>
        <taxon>Bacillales</taxon>
        <taxon>Caryophanaceae</taxon>
        <taxon>Sporosarcina</taxon>
    </lineage>
</organism>
<comment type="similarity">
    <text evidence="2 3">Belongs to the pseudouridine synthase RluA family.</text>
</comment>
<evidence type="ECO:0000256" key="1">
    <source>
        <dbReference type="ARBA" id="ARBA00000073"/>
    </source>
</evidence>
<dbReference type="InterPro" id="IPR006225">
    <property type="entry name" value="PsdUridine_synth_RluC/D"/>
</dbReference>
<proteinExistence type="inferred from homology"/>
<protein>
    <recommendedName>
        <fullName evidence="3">Pseudouridine synthase</fullName>
        <ecNumber evidence="3">5.4.99.-</ecNumber>
    </recommendedName>
</protein>
<dbReference type="PROSITE" id="PS01129">
    <property type="entry name" value="PSI_RLU"/>
    <property type="match status" value="1"/>
</dbReference>